<proteinExistence type="predicted"/>
<dbReference type="InterPro" id="IPR024535">
    <property type="entry name" value="RHGA/B-epi-like_pectate_lyase"/>
</dbReference>
<dbReference type="EMBL" id="JAQIBC010000007">
    <property type="protein sequence ID" value="MDM5264384.1"/>
    <property type="molecule type" value="Genomic_DNA"/>
</dbReference>
<comment type="caution">
    <text evidence="2">The sequence shown here is derived from an EMBL/GenBank/DDBJ whole genome shotgun (WGS) entry which is preliminary data.</text>
</comment>
<dbReference type="SUPFAM" id="SSF51126">
    <property type="entry name" value="Pectin lyase-like"/>
    <property type="match status" value="1"/>
</dbReference>
<dbReference type="Pfam" id="PF12708">
    <property type="entry name" value="Pect-lyase_RHGA_epim"/>
    <property type="match status" value="1"/>
</dbReference>
<dbReference type="InterPro" id="IPR011050">
    <property type="entry name" value="Pectin_lyase_fold/virulence"/>
</dbReference>
<reference evidence="2" key="1">
    <citation type="submission" date="2023-01" db="EMBL/GenBank/DDBJ databases">
        <title>Sulfurovum sp. XTW-4 genome assembly.</title>
        <authorList>
            <person name="Wang J."/>
        </authorList>
    </citation>
    <scope>NUCLEOTIDE SEQUENCE</scope>
    <source>
        <strain evidence="2">XTW-4</strain>
    </source>
</reference>
<dbReference type="RefSeq" id="WP_289402289.1">
    <property type="nucleotide sequence ID" value="NZ_JAQIBC010000007.1"/>
</dbReference>
<organism evidence="2 3">
    <name type="scientific">Sulfurovum xiamenensis</name>
    <dbReference type="NCBI Taxonomy" id="3019066"/>
    <lineage>
        <taxon>Bacteria</taxon>
        <taxon>Pseudomonadati</taxon>
        <taxon>Campylobacterota</taxon>
        <taxon>Epsilonproteobacteria</taxon>
        <taxon>Campylobacterales</taxon>
        <taxon>Sulfurovaceae</taxon>
        <taxon>Sulfurovum</taxon>
    </lineage>
</organism>
<dbReference type="Proteomes" id="UP001169066">
    <property type="component" value="Unassembled WGS sequence"/>
</dbReference>
<dbReference type="Gene3D" id="2.160.20.10">
    <property type="entry name" value="Single-stranded right-handed beta-helix, Pectin lyase-like"/>
    <property type="match status" value="1"/>
</dbReference>
<name>A0ABT7QTJ3_9BACT</name>
<sequence>MKKIILLLIVGFTTLMGIEFTMTESGLYPNVETQPTPSTPVADGWVETPLPSSYFNVLDYGLKGDGSTDDTAALEAIFNDHPEVTNLYFPAGYTFRLHKVQIHSRIEALFGGGTIKFHDEGNSNSGTSLWGFGFHTVPDNLIIDGLHFKLESGYTTAQNYGMITFWDNGGIADGIEIRNCTSDGSNGALNFLKVFPRVADGRSFPNMKVYNNTSSNCRGYFDFEYINVGQGREDGMPNFKMFNNRILNGSGHGAISYIRMTSYGAEIYNNYIDESGMAIEILSENVKVHHNKLLNIRGQALSLGTWTSQYGNVTGTETEIYNNHIEVKSTGYVFSYTGHNADIHDNYINGVAIFRLDVAGSQLILPNFYNNTVVNTIGSPAVSISNNIGGGNVVGGACYNNTVYTKSGSTGISVYSVDSSTNTSDNSIFIMNGTGTCINTVGTNVNNTCTQNYTGSVPTAKSGAGLSDPNNIGA</sequence>
<keyword evidence="2" id="KW-0378">Hydrolase</keyword>
<evidence type="ECO:0000313" key="2">
    <source>
        <dbReference type="EMBL" id="MDM5264384.1"/>
    </source>
</evidence>
<feature type="domain" description="Rhamnogalacturonase A/B/Epimerase-like pectate lyase" evidence="1">
    <location>
        <begin position="54"/>
        <end position="287"/>
    </location>
</feature>
<evidence type="ECO:0000259" key="1">
    <source>
        <dbReference type="Pfam" id="PF12708"/>
    </source>
</evidence>
<evidence type="ECO:0000313" key="3">
    <source>
        <dbReference type="Proteomes" id="UP001169066"/>
    </source>
</evidence>
<dbReference type="GO" id="GO:0016787">
    <property type="term" value="F:hydrolase activity"/>
    <property type="evidence" value="ECO:0007669"/>
    <property type="project" value="UniProtKB-KW"/>
</dbReference>
<keyword evidence="3" id="KW-1185">Reference proteome</keyword>
<gene>
    <name evidence="2" type="ORF">PF327_09270</name>
</gene>
<protein>
    <submittedName>
        <fullName evidence="2">Glycosyl hydrolase family 28-related protein</fullName>
    </submittedName>
</protein>
<dbReference type="InterPro" id="IPR012334">
    <property type="entry name" value="Pectin_lyas_fold"/>
</dbReference>
<accession>A0ABT7QTJ3</accession>